<dbReference type="InterPro" id="IPR029061">
    <property type="entry name" value="THDP-binding"/>
</dbReference>
<evidence type="ECO:0000256" key="2">
    <source>
        <dbReference type="ARBA" id="ARBA00023002"/>
    </source>
</evidence>
<evidence type="ECO:0000313" key="7">
    <source>
        <dbReference type="Proteomes" id="UP001500751"/>
    </source>
</evidence>
<dbReference type="InterPro" id="IPR017596">
    <property type="entry name" value="PdhA/BkdA"/>
</dbReference>
<dbReference type="RefSeq" id="WP_344664959.1">
    <property type="nucleotide sequence ID" value="NZ_BAAAQN010000007.1"/>
</dbReference>
<keyword evidence="3" id="KW-0786">Thiamine pyrophosphate</keyword>
<feature type="compositionally biased region" description="Acidic residues" evidence="4">
    <location>
        <begin position="372"/>
        <end position="381"/>
    </location>
</feature>
<comment type="caution">
    <text evidence="6">The sequence shown here is derived from an EMBL/GenBank/DDBJ whole genome shotgun (WGS) entry which is preliminary data.</text>
</comment>
<evidence type="ECO:0000259" key="5">
    <source>
        <dbReference type="Pfam" id="PF00676"/>
    </source>
</evidence>
<keyword evidence="7" id="KW-1185">Reference proteome</keyword>
<dbReference type="InterPro" id="IPR050771">
    <property type="entry name" value="Alpha-ketoacid_DH_E1_comp"/>
</dbReference>
<evidence type="ECO:0000256" key="4">
    <source>
        <dbReference type="SAM" id="MobiDB-lite"/>
    </source>
</evidence>
<accession>A0ABN2TV03</accession>
<organism evidence="6 7">
    <name type="scientific">Catenulispora yoronensis</name>
    <dbReference type="NCBI Taxonomy" id="450799"/>
    <lineage>
        <taxon>Bacteria</taxon>
        <taxon>Bacillati</taxon>
        <taxon>Actinomycetota</taxon>
        <taxon>Actinomycetes</taxon>
        <taxon>Catenulisporales</taxon>
        <taxon>Catenulisporaceae</taxon>
        <taxon>Catenulispora</taxon>
    </lineage>
</organism>
<reference evidence="6 7" key="1">
    <citation type="journal article" date="2019" name="Int. J. Syst. Evol. Microbiol.">
        <title>The Global Catalogue of Microorganisms (GCM) 10K type strain sequencing project: providing services to taxonomists for standard genome sequencing and annotation.</title>
        <authorList>
            <consortium name="The Broad Institute Genomics Platform"/>
            <consortium name="The Broad Institute Genome Sequencing Center for Infectious Disease"/>
            <person name="Wu L."/>
            <person name="Ma J."/>
        </authorList>
    </citation>
    <scope>NUCLEOTIDE SEQUENCE [LARGE SCALE GENOMIC DNA]</scope>
    <source>
        <strain evidence="6 7">JCM 16014</strain>
    </source>
</reference>
<dbReference type="Pfam" id="PF00676">
    <property type="entry name" value="E1_dh"/>
    <property type="match status" value="1"/>
</dbReference>
<sequence length="409" mass="43644">MTVLATPDKTGSGFPLGFDPILDPSPLQYLDEHGALSGPLRDDAAELAPDQLLATWRAMVVGRRFDLQATTMVRQGRLAVYPSSYGQEACEIGAMLALRATDWFFPTYRDCVSMVTRGIDPVEALTLLRGDWHCGYDPQRWRTAPQCTPLATQAPHAAGLALAAKLAGDDTVALAFCGDGGTSEGDFHEALNFAAVYQAPAVFFVQNNQYAISVPLAKQTHAAALAHKAVGYGMAGVRVDGNDVIAVRRVVAEAAERARAGHGPTLIEAVTYRMQAHTNADDATRYREDSEVEYWRSRDPLARLETYLKARGLLTEAVVAEANQAAEALADDMRARLGEEPEVDHRDLFRHVYAQPTPQLLEQAVALQAELDAEAEAEAEAGAEAGAGAGATTNAGAGAGAEGDPEAGR</sequence>
<dbReference type="SUPFAM" id="SSF52518">
    <property type="entry name" value="Thiamin diphosphate-binding fold (THDP-binding)"/>
    <property type="match status" value="1"/>
</dbReference>
<dbReference type="Gene3D" id="3.40.50.970">
    <property type="match status" value="1"/>
</dbReference>
<evidence type="ECO:0000313" key="6">
    <source>
        <dbReference type="EMBL" id="GAA2020792.1"/>
    </source>
</evidence>
<evidence type="ECO:0000256" key="1">
    <source>
        <dbReference type="ARBA" id="ARBA00001964"/>
    </source>
</evidence>
<feature type="domain" description="Dehydrogenase E1 component" evidence="5">
    <location>
        <begin position="57"/>
        <end position="335"/>
    </location>
</feature>
<comment type="cofactor">
    <cofactor evidence="1">
        <name>thiamine diphosphate</name>
        <dbReference type="ChEBI" id="CHEBI:58937"/>
    </cofactor>
</comment>
<dbReference type="PANTHER" id="PTHR43380:SF1">
    <property type="entry name" value="2-OXOISOVALERATE DEHYDROGENASE SUBUNIT ALPHA, MITOCHONDRIAL"/>
    <property type="match status" value="1"/>
</dbReference>
<name>A0ABN2TV03_9ACTN</name>
<dbReference type="Proteomes" id="UP001500751">
    <property type="component" value="Unassembled WGS sequence"/>
</dbReference>
<keyword evidence="6" id="KW-0670">Pyruvate</keyword>
<evidence type="ECO:0000256" key="3">
    <source>
        <dbReference type="ARBA" id="ARBA00023052"/>
    </source>
</evidence>
<feature type="region of interest" description="Disordered" evidence="4">
    <location>
        <begin position="372"/>
        <end position="409"/>
    </location>
</feature>
<dbReference type="EMBL" id="BAAAQN010000007">
    <property type="protein sequence ID" value="GAA2020792.1"/>
    <property type="molecule type" value="Genomic_DNA"/>
</dbReference>
<dbReference type="InterPro" id="IPR001017">
    <property type="entry name" value="DH_E1"/>
</dbReference>
<dbReference type="NCBIfam" id="TIGR03181">
    <property type="entry name" value="PDH_E1_alph_x"/>
    <property type="match status" value="1"/>
</dbReference>
<protein>
    <submittedName>
        <fullName evidence="6">Pyruvate dehydrogenase (Acetyl-transferring) E1 component subunit alpha</fullName>
    </submittedName>
</protein>
<proteinExistence type="predicted"/>
<feature type="compositionally biased region" description="Low complexity" evidence="4">
    <location>
        <begin position="382"/>
        <end position="396"/>
    </location>
</feature>
<gene>
    <name evidence="6" type="primary">pdhA_1</name>
    <name evidence="6" type="ORF">GCM10009839_16990</name>
</gene>
<dbReference type="PANTHER" id="PTHR43380">
    <property type="entry name" value="2-OXOISOVALERATE DEHYDROGENASE SUBUNIT ALPHA, MITOCHONDRIAL"/>
    <property type="match status" value="1"/>
</dbReference>
<dbReference type="CDD" id="cd02000">
    <property type="entry name" value="TPP_E1_PDC_ADC_BCADC"/>
    <property type="match status" value="1"/>
</dbReference>
<keyword evidence="2" id="KW-0560">Oxidoreductase</keyword>